<dbReference type="PROSITE" id="PS00078">
    <property type="entry name" value="COX2"/>
    <property type="match status" value="1"/>
</dbReference>
<comment type="cofactor">
    <cofactor evidence="1">
        <name>heme</name>
        <dbReference type="ChEBI" id="CHEBI:30413"/>
    </cofactor>
</comment>
<keyword evidence="11 16" id="KW-0186">Copper</keyword>
<evidence type="ECO:0000256" key="14">
    <source>
        <dbReference type="ARBA" id="ARBA00047816"/>
    </source>
</evidence>
<dbReference type="Gene3D" id="1.10.287.90">
    <property type="match status" value="1"/>
</dbReference>
<comment type="subcellular location">
    <subcellularLocation>
        <location evidence="15">Cell membrane</location>
        <topology evidence="15">Multi-pass membrane protein</topology>
    </subcellularLocation>
    <subcellularLocation>
        <location evidence="2">Membrane</location>
        <topology evidence="2">Multi-pass membrane protein</topology>
    </subcellularLocation>
</comment>
<evidence type="ECO:0000256" key="12">
    <source>
        <dbReference type="ARBA" id="ARBA00023136"/>
    </source>
</evidence>
<evidence type="ECO:0000259" key="19">
    <source>
        <dbReference type="PROSITE" id="PS50857"/>
    </source>
</evidence>
<dbReference type="GO" id="GO:0042773">
    <property type="term" value="P:ATP synthesis coupled electron transport"/>
    <property type="evidence" value="ECO:0007669"/>
    <property type="project" value="TreeGrafter"/>
</dbReference>
<feature type="transmembrane region" description="Helical" evidence="17">
    <location>
        <begin position="94"/>
        <end position="116"/>
    </location>
</feature>
<comment type="function">
    <text evidence="13 16">Subunits I and II form the functional core of the enzyme complex. Electrons originating in cytochrome c are transferred via heme a and Cu(A) to the binuclear center formed by heme a3 and Cu(B).</text>
</comment>
<dbReference type="InterPro" id="IPR014222">
    <property type="entry name" value="Cyt_c_oxidase_su2"/>
</dbReference>
<keyword evidence="7 16" id="KW-0479">Metal-binding</keyword>
<dbReference type="GO" id="GO:0016491">
    <property type="term" value="F:oxidoreductase activity"/>
    <property type="evidence" value="ECO:0007669"/>
    <property type="project" value="UniProtKB-KW"/>
</dbReference>
<protein>
    <recommendedName>
        <fullName evidence="16">Cytochrome c oxidase subunit 2</fullName>
        <ecNumber evidence="16">7.1.1.9</ecNumber>
    </recommendedName>
</protein>
<dbReference type="Pfam" id="PF02790">
    <property type="entry name" value="COX2_TM"/>
    <property type="match status" value="1"/>
</dbReference>
<evidence type="ECO:0000256" key="13">
    <source>
        <dbReference type="ARBA" id="ARBA00024688"/>
    </source>
</evidence>
<dbReference type="InterPro" id="IPR008972">
    <property type="entry name" value="Cupredoxin"/>
</dbReference>
<evidence type="ECO:0000256" key="15">
    <source>
        <dbReference type="RuleBase" id="RU000456"/>
    </source>
</evidence>
<evidence type="ECO:0000256" key="10">
    <source>
        <dbReference type="ARBA" id="ARBA00022989"/>
    </source>
</evidence>
<evidence type="ECO:0000256" key="18">
    <source>
        <dbReference type="SAM" id="SignalP"/>
    </source>
</evidence>
<dbReference type="InterPro" id="IPR036257">
    <property type="entry name" value="Cyt_c_oxidase_su2_TM_sf"/>
</dbReference>
<dbReference type="InterPro" id="IPR011759">
    <property type="entry name" value="Cyt_c_oxidase_su2_TM_dom"/>
</dbReference>
<reference evidence="21 22" key="1">
    <citation type="submission" date="2019-09" db="EMBL/GenBank/DDBJ databases">
        <authorList>
            <person name="Kevbrin V."/>
            <person name="Grouzdev D.S."/>
        </authorList>
    </citation>
    <scope>NUCLEOTIDE SEQUENCE [LARGE SCALE GENOMIC DNA]</scope>
    <source>
        <strain evidence="21 22">G-192</strain>
    </source>
</reference>
<accession>A0A5M6ZCI5</accession>
<evidence type="ECO:0000256" key="6">
    <source>
        <dbReference type="ARBA" id="ARBA00022692"/>
    </source>
</evidence>
<dbReference type="InterPro" id="IPR002429">
    <property type="entry name" value="CcO_II-like_C"/>
</dbReference>
<evidence type="ECO:0000256" key="8">
    <source>
        <dbReference type="ARBA" id="ARBA00022967"/>
    </source>
</evidence>
<dbReference type="AlphaFoldDB" id="A0A5M6ZCI5"/>
<dbReference type="SUPFAM" id="SSF49503">
    <property type="entry name" value="Cupredoxins"/>
    <property type="match status" value="1"/>
</dbReference>
<dbReference type="GO" id="GO:0004129">
    <property type="term" value="F:cytochrome-c oxidase activity"/>
    <property type="evidence" value="ECO:0007669"/>
    <property type="project" value="UniProtKB-EC"/>
</dbReference>
<dbReference type="GO" id="GO:0005507">
    <property type="term" value="F:copper ion binding"/>
    <property type="evidence" value="ECO:0007669"/>
    <property type="project" value="InterPro"/>
</dbReference>
<name>A0A5M6ZCI5_9PROT</name>
<evidence type="ECO:0000256" key="2">
    <source>
        <dbReference type="ARBA" id="ARBA00004141"/>
    </source>
</evidence>
<evidence type="ECO:0000313" key="21">
    <source>
        <dbReference type="EMBL" id="KAA5801614.1"/>
    </source>
</evidence>
<dbReference type="NCBIfam" id="TIGR02866">
    <property type="entry name" value="CoxB"/>
    <property type="match status" value="1"/>
</dbReference>
<dbReference type="Gene3D" id="2.60.40.420">
    <property type="entry name" value="Cupredoxins - blue copper proteins"/>
    <property type="match status" value="1"/>
</dbReference>
<evidence type="ECO:0000256" key="1">
    <source>
        <dbReference type="ARBA" id="ARBA00001971"/>
    </source>
</evidence>
<dbReference type="PROSITE" id="PS50857">
    <property type="entry name" value="COX2_CUA"/>
    <property type="match status" value="1"/>
</dbReference>
<dbReference type="RefSeq" id="WP_150023802.1">
    <property type="nucleotide sequence ID" value="NZ_VWOJ01000004.1"/>
</dbReference>
<feature type="signal peptide" evidence="18">
    <location>
        <begin position="1"/>
        <end position="22"/>
    </location>
</feature>
<dbReference type="PRINTS" id="PR01166">
    <property type="entry name" value="CYCOXIDASEII"/>
</dbReference>
<keyword evidence="22" id="KW-1185">Reference proteome</keyword>
<dbReference type="SUPFAM" id="SSF81464">
    <property type="entry name" value="Cytochrome c oxidase subunit II-like, transmembrane region"/>
    <property type="match status" value="1"/>
</dbReference>
<keyword evidence="9 15" id="KW-0249">Electron transport</keyword>
<evidence type="ECO:0000313" key="22">
    <source>
        <dbReference type="Proteomes" id="UP000325122"/>
    </source>
</evidence>
<dbReference type="EMBL" id="VWOJ01000004">
    <property type="protein sequence ID" value="KAA5801614.1"/>
    <property type="molecule type" value="Genomic_DNA"/>
</dbReference>
<dbReference type="FunFam" id="2.60.40.420:FF:000001">
    <property type="entry name" value="Cytochrome c oxidase subunit 2"/>
    <property type="match status" value="1"/>
</dbReference>
<comment type="similarity">
    <text evidence="3 15">Belongs to the cytochrome c oxidase subunit 2 family.</text>
</comment>
<evidence type="ECO:0000256" key="5">
    <source>
        <dbReference type="ARBA" id="ARBA00022660"/>
    </source>
</evidence>
<dbReference type="GO" id="GO:0005886">
    <property type="term" value="C:plasma membrane"/>
    <property type="evidence" value="ECO:0007669"/>
    <property type="project" value="UniProtKB-SubCell"/>
</dbReference>
<keyword evidence="6 15" id="KW-0812">Transmembrane</keyword>
<keyword evidence="5 15" id="KW-0679">Respiratory chain</keyword>
<comment type="caution">
    <text evidence="21">The sequence shown here is derived from an EMBL/GenBank/DDBJ whole genome shotgun (WGS) entry which is preliminary data.</text>
</comment>
<proteinExistence type="inferred from homology"/>
<feature type="chain" id="PRO_5024382181" description="Cytochrome c oxidase subunit 2" evidence="18">
    <location>
        <begin position="23"/>
        <end position="288"/>
    </location>
</feature>
<feature type="transmembrane region" description="Helical" evidence="17">
    <location>
        <begin position="50"/>
        <end position="73"/>
    </location>
</feature>
<dbReference type="InterPro" id="IPR001505">
    <property type="entry name" value="Copper_CuA"/>
</dbReference>
<keyword evidence="8" id="KW-1278">Translocase</keyword>
<evidence type="ECO:0000256" key="16">
    <source>
        <dbReference type="RuleBase" id="RU004024"/>
    </source>
</evidence>
<keyword evidence="12 17" id="KW-0472">Membrane</keyword>
<evidence type="ECO:0000256" key="4">
    <source>
        <dbReference type="ARBA" id="ARBA00022448"/>
    </source>
</evidence>
<dbReference type="InterPro" id="IPR045187">
    <property type="entry name" value="CcO_II"/>
</dbReference>
<comment type="cofactor">
    <cofactor evidence="16">
        <name>Cu cation</name>
        <dbReference type="ChEBI" id="CHEBI:23378"/>
    </cofactor>
    <text evidence="16">Binds a copper A center.</text>
</comment>
<evidence type="ECO:0000256" key="3">
    <source>
        <dbReference type="ARBA" id="ARBA00007866"/>
    </source>
</evidence>
<dbReference type="Pfam" id="PF00116">
    <property type="entry name" value="COX2"/>
    <property type="match status" value="1"/>
</dbReference>
<keyword evidence="18" id="KW-0732">Signal</keyword>
<gene>
    <name evidence="21" type="primary">coxB</name>
    <name evidence="21" type="ORF">F1654_12010</name>
</gene>
<evidence type="ECO:0000256" key="17">
    <source>
        <dbReference type="SAM" id="Phobius"/>
    </source>
</evidence>
<keyword evidence="4 15" id="KW-0813">Transport</keyword>
<feature type="domain" description="Cytochrome oxidase subunit II transmembrane region profile" evidence="20">
    <location>
        <begin position="27"/>
        <end position="122"/>
    </location>
</feature>
<feature type="domain" description="Cytochrome oxidase subunit II copper A binding" evidence="19">
    <location>
        <begin position="123"/>
        <end position="259"/>
    </location>
</feature>
<comment type="catalytic activity">
    <reaction evidence="14 16">
        <text>4 Fe(II)-[cytochrome c] + O2 + 8 H(+)(in) = 4 Fe(III)-[cytochrome c] + 2 H2O + 4 H(+)(out)</text>
        <dbReference type="Rhea" id="RHEA:11436"/>
        <dbReference type="Rhea" id="RHEA-COMP:10350"/>
        <dbReference type="Rhea" id="RHEA-COMP:14399"/>
        <dbReference type="ChEBI" id="CHEBI:15377"/>
        <dbReference type="ChEBI" id="CHEBI:15378"/>
        <dbReference type="ChEBI" id="CHEBI:15379"/>
        <dbReference type="ChEBI" id="CHEBI:29033"/>
        <dbReference type="ChEBI" id="CHEBI:29034"/>
        <dbReference type="EC" id="7.1.1.9"/>
    </reaction>
</comment>
<evidence type="ECO:0000256" key="11">
    <source>
        <dbReference type="ARBA" id="ARBA00023008"/>
    </source>
</evidence>
<dbReference type="PROSITE" id="PS50999">
    <property type="entry name" value="COX2_TM"/>
    <property type="match status" value="1"/>
</dbReference>
<sequence>MRFSALLGALAAFVCFSAAASATIIGAPVDGALGFQPSATPIMDQIYEFHGILLVIITAISLFVLGLIIWVIARYREKSHPEPKKFSHNTTVEVVWTLVPVLILVLIAIPSFRLLYAQDVIPEADFTIKTTGNQWNWTYEYPDHGGFEFVSNMVEAEDIAGHPFAALRNLTTDVPVVVPVDAVVRVQVTASDVIHSWAVPSFGVKMDGIPGRLNETWFQATREGIYFGQCSEICGLRHAFMPIEVHVVPQEVFDAWVEASQDDPYEAPQVLAAYYDSVRADAQLASAR</sequence>
<evidence type="ECO:0000256" key="7">
    <source>
        <dbReference type="ARBA" id="ARBA00022723"/>
    </source>
</evidence>
<keyword evidence="21" id="KW-0560">Oxidoreductase</keyword>
<evidence type="ECO:0000256" key="9">
    <source>
        <dbReference type="ARBA" id="ARBA00022982"/>
    </source>
</evidence>
<dbReference type="PANTHER" id="PTHR22888">
    <property type="entry name" value="CYTOCHROME C OXIDASE, SUBUNIT II"/>
    <property type="match status" value="1"/>
</dbReference>
<evidence type="ECO:0000259" key="20">
    <source>
        <dbReference type="PROSITE" id="PS50999"/>
    </source>
</evidence>
<dbReference type="PANTHER" id="PTHR22888:SF9">
    <property type="entry name" value="CYTOCHROME C OXIDASE SUBUNIT 2"/>
    <property type="match status" value="1"/>
</dbReference>
<keyword evidence="10 17" id="KW-1133">Transmembrane helix</keyword>
<dbReference type="Proteomes" id="UP000325122">
    <property type="component" value="Unassembled WGS sequence"/>
</dbReference>
<organism evidence="21 22">
    <name type="scientific">Alkalicaulis satelles</name>
    <dbReference type="NCBI Taxonomy" id="2609175"/>
    <lineage>
        <taxon>Bacteria</taxon>
        <taxon>Pseudomonadati</taxon>
        <taxon>Pseudomonadota</taxon>
        <taxon>Alphaproteobacteria</taxon>
        <taxon>Maricaulales</taxon>
        <taxon>Maricaulaceae</taxon>
        <taxon>Alkalicaulis</taxon>
    </lineage>
</organism>
<dbReference type="EC" id="7.1.1.9" evidence="16"/>